<dbReference type="InterPro" id="IPR026234">
    <property type="entry name" value="MRGPCRFAMILY"/>
</dbReference>
<keyword evidence="13" id="KW-1185">Reference proteome</keyword>
<gene>
    <name evidence="14" type="primary">LOC110288827</name>
</gene>
<evidence type="ECO:0000256" key="11">
    <source>
        <dbReference type="SAM" id="Phobius"/>
    </source>
</evidence>
<dbReference type="PANTHER" id="PTHR11334:SF29">
    <property type="entry name" value="MAS-RELATED G-PROTEIN COUPLED RECEPTOR MEMBER X2"/>
    <property type="match status" value="1"/>
</dbReference>
<evidence type="ECO:0000259" key="12">
    <source>
        <dbReference type="PROSITE" id="PS50262"/>
    </source>
</evidence>
<evidence type="ECO:0000256" key="2">
    <source>
        <dbReference type="ARBA" id="ARBA00022475"/>
    </source>
</evidence>
<dbReference type="PANTHER" id="PTHR11334">
    <property type="entry name" value="MAS-RELATED G-PROTEIN COUPLED RECEPTOR"/>
    <property type="match status" value="1"/>
</dbReference>
<feature type="transmembrane region" description="Helical" evidence="11">
    <location>
        <begin position="39"/>
        <end position="62"/>
    </location>
</feature>
<evidence type="ECO:0000313" key="13">
    <source>
        <dbReference type="Proteomes" id="UP000515126"/>
    </source>
</evidence>
<keyword evidence="2" id="KW-1003">Cell membrane</keyword>
<dbReference type="KEGG" id="mcal:110288827"/>
<feature type="transmembrane region" description="Helical" evidence="11">
    <location>
        <begin position="111"/>
        <end position="132"/>
    </location>
</feature>
<organism evidence="13 14">
    <name type="scientific">Mus caroli</name>
    <name type="common">Ryukyu mouse</name>
    <name type="synonym">Ricefield mouse</name>
    <dbReference type="NCBI Taxonomy" id="10089"/>
    <lineage>
        <taxon>Eukaryota</taxon>
        <taxon>Metazoa</taxon>
        <taxon>Chordata</taxon>
        <taxon>Craniata</taxon>
        <taxon>Vertebrata</taxon>
        <taxon>Euteleostomi</taxon>
        <taxon>Mammalia</taxon>
        <taxon>Eutheria</taxon>
        <taxon>Euarchontoglires</taxon>
        <taxon>Glires</taxon>
        <taxon>Rodentia</taxon>
        <taxon>Myomorpha</taxon>
        <taxon>Muroidea</taxon>
        <taxon>Muridae</taxon>
        <taxon>Murinae</taxon>
        <taxon>Mus</taxon>
        <taxon>Mus</taxon>
    </lineage>
</organism>
<feature type="transmembrane region" description="Helical" evidence="11">
    <location>
        <begin position="228"/>
        <end position="251"/>
    </location>
</feature>
<protein>
    <submittedName>
        <fullName evidence="14">Mas-related G-protein coupled receptor member B2</fullName>
    </submittedName>
</protein>
<dbReference type="Gene3D" id="1.20.1070.10">
    <property type="entry name" value="Rhodopsin 7-helix transmembrane proteins"/>
    <property type="match status" value="1"/>
</dbReference>
<feature type="transmembrane region" description="Helical" evidence="11">
    <location>
        <begin position="83"/>
        <end position="105"/>
    </location>
</feature>
<dbReference type="GO" id="GO:0005886">
    <property type="term" value="C:plasma membrane"/>
    <property type="evidence" value="ECO:0007669"/>
    <property type="project" value="UniProtKB-SubCell"/>
</dbReference>
<evidence type="ECO:0000256" key="10">
    <source>
        <dbReference type="SAM" id="MobiDB-lite"/>
    </source>
</evidence>
<dbReference type="CDD" id="cd15107">
    <property type="entry name" value="7tmA_MrgprB"/>
    <property type="match status" value="1"/>
</dbReference>
<keyword evidence="4 11" id="KW-1133">Transmembrane helix</keyword>
<comment type="subcellular location">
    <subcellularLocation>
        <location evidence="1">Cell membrane</location>
        <topology evidence="1">Multi-pass membrane protein</topology>
    </subcellularLocation>
</comment>
<proteinExistence type="inferred from homology"/>
<evidence type="ECO:0000256" key="5">
    <source>
        <dbReference type="ARBA" id="ARBA00023040"/>
    </source>
</evidence>
<dbReference type="InterPro" id="IPR000276">
    <property type="entry name" value="GPCR_Rhodpsn"/>
</dbReference>
<sequence>MSGDFLSKNLSTSAWKTNITVLNGSYYIDPSVCVIRTQAMILLSIIISLLGMGLNAIVLWFLGIRMHMNAFTVYILNLAMADFLFLCSQFVICLLLAFYIFYSILIDIPSLLYVVPIFAYLSGLSILSTISIERCLSVIWPIWYRCNRPRHTSAVTCFVLWVISLLLGLLEGKACGLLFNSFDFYWCETFDVITSVWSIVLFGVLCGSSVTLLVRIFCGSQRIPMTRLYVTIALTVLVFLIFGLPFGISWILDQWLSNFHYVKICDFYLEILFLSCVNSCSNPIIYFLVGSIRHRRFRRKTLKLLLQRAMQDTPEEEQSGDKSSSERSEELETVQSCS</sequence>
<accession>A0A6P5PCV9</accession>
<evidence type="ECO:0000256" key="1">
    <source>
        <dbReference type="ARBA" id="ARBA00004651"/>
    </source>
</evidence>
<keyword evidence="3 9" id="KW-0812">Transmembrane</keyword>
<evidence type="ECO:0000256" key="7">
    <source>
        <dbReference type="ARBA" id="ARBA00023170"/>
    </source>
</evidence>
<evidence type="ECO:0000256" key="6">
    <source>
        <dbReference type="ARBA" id="ARBA00023136"/>
    </source>
</evidence>
<dbReference type="InterPro" id="IPR017452">
    <property type="entry name" value="GPCR_Rhodpsn_7TM"/>
</dbReference>
<dbReference type="SUPFAM" id="SSF81321">
    <property type="entry name" value="Family A G protein-coupled receptor-like"/>
    <property type="match status" value="1"/>
</dbReference>
<dbReference type="PRINTS" id="PR02108">
    <property type="entry name" value="MRGPCRFAMILY"/>
</dbReference>
<dbReference type="Proteomes" id="UP000515126">
    <property type="component" value="Unplaced"/>
</dbReference>
<evidence type="ECO:0000256" key="8">
    <source>
        <dbReference type="ARBA" id="ARBA00023224"/>
    </source>
</evidence>
<feature type="transmembrane region" description="Helical" evidence="11">
    <location>
        <begin position="192"/>
        <end position="216"/>
    </location>
</feature>
<evidence type="ECO:0000313" key="14">
    <source>
        <dbReference type="RefSeq" id="XP_021010730.1"/>
    </source>
</evidence>
<feature type="region of interest" description="Disordered" evidence="10">
    <location>
        <begin position="310"/>
        <end position="338"/>
    </location>
</feature>
<dbReference type="PROSITE" id="PS00237">
    <property type="entry name" value="G_PROTEIN_RECEP_F1_1"/>
    <property type="match status" value="1"/>
</dbReference>
<keyword evidence="6 11" id="KW-0472">Membrane</keyword>
<evidence type="ECO:0000256" key="3">
    <source>
        <dbReference type="ARBA" id="ARBA00022692"/>
    </source>
</evidence>
<dbReference type="Pfam" id="PF00001">
    <property type="entry name" value="7tm_1"/>
    <property type="match status" value="1"/>
</dbReference>
<name>A0A6P5PCV9_MUSCR</name>
<comment type="similarity">
    <text evidence="9">Belongs to the G-protein coupled receptor 1 family.</text>
</comment>
<evidence type="ECO:0000256" key="9">
    <source>
        <dbReference type="RuleBase" id="RU000688"/>
    </source>
</evidence>
<dbReference type="GeneID" id="110288827"/>
<dbReference type="RefSeq" id="XP_021010730.1">
    <property type="nucleotide sequence ID" value="XM_021155071.1"/>
</dbReference>
<dbReference type="PRINTS" id="PR00237">
    <property type="entry name" value="GPCRRHODOPSN"/>
</dbReference>
<feature type="domain" description="G-protein coupled receptors family 1 profile" evidence="12">
    <location>
        <begin position="54"/>
        <end position="286"/>
    </location>
</feature>
<feature type="transmembrane region" description="Helical" evidence="11">
    <location>
        <begin position="153"/>
        <end position="172"/>
    </location>
</feature>
<feature type="transmembrane region" description="Helical" evidence="11">
    <location>
        <begin position="271"/>
        <end position="289"/>
    </location>
</feature>
<keyword evidence="8 9" id="KW-0807">Transducer</keyword>
<dbReference type="PROSITE" id="PS50262">
    <property type="entry name" value="G_PROTEIN_RECEP_F1_2"/>
    <property type="match status" value="1"/>
</dbReference>
<feature type="compositionally biased region" description="Basic and acidic residues" evidence="10">
    <location>
        <begin position="319"/>
        <end position="330"/>
    </location>
</feature>
<dbReference type="FunFam" id="1.20.1070.10:FF:000140">
    <property type="entry name" value="Mas-related G-protein coupled receptor member X2"/>
    <property type="match status" value="1"/>
</dbReference>
<evidence type="ECO:0000256" key="4">
    <source>
        <dbReference type="ARBA" id="ARBA00022989"/>
    </source>
</evidence>
<reference evidence="14" key="1">
    <citation type="submission" date="2025-08" db="UniProtKB">
        <authorList>
            <consortium name="RefSeq"/>
        </authorList>
    </citation>
    <scope>IDENTIFICATION</scope>
</reference>
<dbReference type="GO" id="GO:0004930">
    <property type="term" value="F:G protein-coupled receptor activity"/>
    <property type="evidence" value="ECO:0007669"/>
    <property type="project" value="UniProtKB-KW"/>
</dbReference>
<dbReference type="AlphaFoldDB" id="A0A6P5PCV9"/>
<keyword evidence="5 9" id="KW-0297">G-protein coupled receptor</keyword>
<keyword evidence="7 9" id="KW-0675">Receptor</keyword>